<organism evidence="2 3">
    <name type="scientific">Kitasatospora arboriphila</name>
    <dbReference type="NCBI Taxonomy" id="258052"/>
    <lineage>
        <taxon>Bacteria</taxon>
        <taxon>Bacillati</taxon>
        <taxon>Actinomycetota</taxon>
        <taxon>Actinomycetes</taxon>
        <taxon>Kitasatosporales</taxon>
        <taxon>Streptomycetaceae</taxon>
        <taxon>Kitasatospora</taxon>
    </lineage>
</organism>
<name>A0ABP4EM32_9ACTN</name>
<sequence>MLQAELVDPAGQTGVREAGLLDERGELRVLGAVVPGGCLHRAVVVFVGHLRRGPGLHYVRVERIERSERRAVGHRPLGHVSQHLSSAAPVPPVSGDAPCRESA</sequence>
<dbReference type="EMBL" id="BAAALD010000073">
    <property type="protein sequence ID" value="GAA1108589.1"/>
    <property type="molecule type" value="Genomic_DNA"/>
</dbReference>
<protein>
    <submittedName>
        <fullName evidence="2">Uncharacterized protein</fullName>
    </submittedName>
</protein>
<gene>
    <name evidence="2" type="ORF">GCM10009663_57970</name>
</gene>
<proteinExistence type="predicted"/>
<evidence type="ECO:0000313" key="2">
    <source>
        <dbReference type="EMBL" id="GAA1108589.1"/>
    </source>
</evidence>
<dbReference type="Proteomes" id="UP001499987">
    <property type="component" value="Unassembled WGS sequence"/>
</dbReference>
<feature type="region of interest" description="Disordered" evidence="1">
    <location>
        <begin position="70"/>
        <end position="103"/>
    </location>
</feature>
<accession>A0ABP4EM32</accession>
<comment type="caution">
    <text evidence="2">The sequence shown here is derived from an EMBL/GenBank/DDBJ whole genome shotgun (WGS) entry which is preliminary data.</text>
</comment>
<reference evidence="3" key="1">
    <citation type="journal article" date="2019" name="Int. J. Syst. Evol. Microbiol.">
        <title>The Global Catalogue of Microorganisms (GCM) 10K type strain sequencing project: providing services to taxonomists for standard genome sequencing and annotation.</title>
        <authorList>
            <consortium name="The Broad Institute Genomics Platform"/>
            <consortium name="The Broad Institute Genome Sequencing Center for Infectious Disease"/>
            <person name="Wu L."/>
            <person name="Ma J."/>
        </authorList>
    </citation>
    <scope>NUCLEOTIDE SEQUENCE [LARGE SCALE GENOMIC DNA]</scope>
    <source>
        <strain evidence="3">JCM 13002</strain>
    </source>
</reference>
<evidence type="ECO:0000313" key="3">
    <source>
        <dbReference type="Proteomes" id="UP001499987"/>
    </source>
</evidence>
<evidence type="ECO:0000256" key="1">
    <source>
        <dbReference type="SAM" id="MobiDB-lite"/>
    </source>
</evidence>
<keyword evidence="3" id="KW-1185">Reference proteome</keyword>